<dbReference type="Pfam" id="PF13193">
    <property type="entry name" value="AMP-binding_C"/>
    <property type="match status" value="3"/>
</dbReference>
<dbReference type="InterPro" id="IPR036736">
    <property type="entry name" value="ACP-like_sf"/>
</dbReference>
<dbReference type="Pfam" id="PF00501">
    <property type="entry name" value="AMP-binding"/>
    <property type="match status" value="4"/>
</dbReference>
<dbReference type="Gene3D" id="1.10.1200.10">
    <property type="entry name" value="ACP-like"/>
    <property type="match status" value="3"/>
</dbReference>
<dbReference type="PANTHER" id="PTHR45527">
    <property type="entry name" value="NONRIBOSOMAL PEPTIDE SYNTHETASE"/>
    <property type="match status" value="1"/>
</dbReference>
<comment type="cofactor">
    <cofactor evidence="1">
        <name>pantetheine 4'-phosphate</name>
        <dbReference type="ChEBI" id="CHEBI:47942"/>
    </cofactor>
</comment>
<dbReference type="EMBL" id="JBKBDD010000017">
    <property type="protein sequence ID" value="MFN6547694.1"/>
    <property type="molecule type" value="Genomic_DNA"/>
</dbReference>
<dbReference type="Gene3D" id="3.30.559.10">
    <property type="entry name" value="Chloramphenicol acetyltransferase-like domain"/>
    <property type="match status" value="3"/>
</dbReference>
<dbReference type="Gene3D" id="3.40.50.150">
    <property type="entry name" value="Vaccinia Virus protein VP39"/>
    <property type="match status" value="1"/>
</dbReference>
<dbReference type="InterPro" id="IPR010071">
    <property type="entry name" value="AA_adenyl_dom"/>
</dbReference>
<dbReference type="InterPro" id="IPR000873">
    <property type="entry name" value="AMP-dep_synth/lig_dom"/>
</dbReference>
<dbReference type="Proteomes" id="UP001635816">
    <property type="component" value="Unassembled WGS sequence"/>
</dbReference>
<dbReference type="Gene3D" id="3.40.50.980">
    <property type="match status" value="4"/>
</dbReference>
<evidence type="ECO:0000256" key="2">
    <source>
        <dbReference type="ARBA" id="ARBA00022450"/>
    </source>
</evidence>
<feature type="domain" description="Carrier" evidence="5">
    <location>
        <begin position="4165"/>
        <end position="4240"/>
    </location>
</feature>
<dbReference type="PANTHER" id="PTHR45527:SF1">
    <property type="entry name" value="FATTY ACID SYNTHASE"/>
    <property type="match status" value="1"/>
</dbReference>
<organism evidence="6 7">
    <name type="scientific">Mycolicibacterium nivoides</name>
    <dbReference type="NCBI Taxonomy" id="2487344"/>
    <lineage>
        <taxon>Bacteria</taxon>
        <taxon>Bacillati</taxon>
        <taxon>Actinomycetota</taxon>
        <taxon>Actinomycetes</taxon>
        <taxon>Mycobacteriales</taxon>
        <taxon>Mycobacteriaceae</taxon>
        <taxon>Mycolicibacterium</taxon>
    </lineage>
</organism>
<dbReference type="InterPro" id="IPR009081">
    <property type="entry name" value="PP-bd_ACP"/>
</dbReference>
<dbReference type="SUPFAM" id="SSF53474">
    <property type="entry name" value="alpha/beta-Hydrolases"/>
    <property type="match status" value="1"/>
</dbReference>
<evidence type="ECO:0000313" key="7">
    <source>
        <dbReference type="Proteomes" id="UP001635816"/>
    </source>
</evidence>
<dbReference type="SMART" id="SM01294">
    <property type="entry name" value="PKS_PP_betabranch"/>
    <property type="match status" value="1"/>
</dbReference>
<feature type="domain" description="Carrier" evidence="5">
    <location>
        <begin position="3091"/>
        <end position="3166"/>
    </location>
</feature>
<dbReference type="Gene3D" id="3.40.50.12780">
    <property type="entry name" value="N-terminal domain of ligase-like"/>
    <property type="match status" value="2"/>
</dbReference>
<dbReference type="CDD" id="cd02440">
    <property type="entry name" value="AdoMet_MTases"/>
    <property type="match status" value="1"/>
</dbReference>
<dbReference type="Pfam" id="PF00550">
    <property type="entry name" value="PP-binding"/>
    <property type="match status" value="4"/>
</dbReference>
<dbReference type="Gene3D" id="3.30.559.30">
    <property type="entry name" value="Nonribosomal peptide synthetase, condensation domain"/>
    <property type="match status" value="3"/>
</dbReference>
<keyword evidence="2" id="KW-0596">Phosphopantetheine</keyword>
<evidence type="ECO:0000256" key="1">
    <source>
        <dbReference type="ARBA" id="ARBA00001957"/>
    </source>
</evidence>
<evidence type="ECO:0000256" key="3">
    <source>
        <dbReference type="ARBA" id="ARBA00022553"/>
    </source>
</evidence>
<dbReference type="InterPro" id="IPR045851">
    <property type="entry name" value="AMP-bd_C_sf"/>
</dbReference>
<dbReference type="SUPFAM" id="SSF52777">
    <property type="entry name" value="CoA-dependent acyltransferases"/>
    <property type="match status" value="6"/>
</dbReference>
<dbReference type="Gene3D" id="2.30.38.10">
    <property type="entry name" value="Luciferase, Domain 3"/>
    <property type="match status" value="2"/>
</dbReference>
<keyword evidence="4" id="KW-0677">Repeat</keyword>
<dbReference type="Pfam" id="PF00975">
    <property type="entry name" value="Thioesterase"/>
    <property type="match status" value="1"/>
</dbReference>
<dbReference type="PROSITE" id="PS00455">
    <property type="entry name" value="AMP_BINDING"/>
    <property type="match status" value="4"/>
</dbReference>
<dbReference type="Pfam" id="PF08242">
    <property type="entry name" value="Methyltransf_12"/>
    <property type="match status" value="1"/>
</dbReference>
<dbReference type="Gene3D" id="3.30.300.30">
    <property type="match status" value="5"/>
</dbReference>
<evidence type="ECO:0000259" key="5">
    <source>
        <dbReference type="PROSITE" id="PS50075"/>
    </source>
</evidence>
<dbReference type="RefSeq" id="WP_409545381.1">
    <property type="nucleotide sequence ID" value="NZ_JBKBDD010000017.1"/>
</dbReference>
<dbReference type="CDD" id="cd19540">
    <property type="entry name" value="LCL_NRPS-like"/>
    <property type="match status" value="3"/>
</dbReference>
<dbReference type="InterPro" id="IPR025110">
    <property type="entry name" value="AMP-bd_C"/>
</dbReference>
<evidence type="ECO:0000256" key="4">
    <source>
        <dbReference type="ARBA" id="ARBA00022737"/>
    </source>
</evidence>
<keyword evidence="7" id="KW-1185">Reference proteome</keyword>
<sequence>MTADLTRRLSSMDFLDEDEHDLLFEWGNRAALTGSASSSVSILEMFAAQVARAPEVSAVTFEGRSMSYRELDHASNQLAHCLIGMGAGPGKRVAVLFPRSADAIVSIVAVLKSGAAYVPIDPMHPDSRIQFMLADAEPVVAVTTTELVSRFAGCDVDVIDFNDVGRGSEQGAGLPMPAADDVAYLIYTSGTTGVPKGVAITHRNVTGLLDTLDAELGLSGQVWTQCHSLAFDYSVWEIWGALLFGGRLVVVPEAVTRAPEDLLALLIAEQVTMLSQTPSAFYALQAVDALEPGPGGQLKLETVVFGGEALEPQRLRAWMDRHPGSPRMINMYGITETTVHASFREICESDALGSASPIGLPLVHLGFFVLDRSLRPVPVGVVGELYVVGAGLGCGYWRRGGLTSTRFVACPFGGNGARMYRTGDLASWGSDGQLQYLGRADEQVKIRGYRIELGEIQTALAEVDGVQQAAVIAREDRPGDKRLVGYVTESVSGTVDSGAVRATLAQRLPGYMVPAAVVVLDVLPLTVNGKLDKRALPEPEYSDIDHYRAPSTPIEDVVAGIYAQVLGLERVGVDDSFFDLGGDSLSATRLVNTINANLGTDLAVRSVFETPSVAGLAARVGESSGSREPLVPQVRPDVIPLSYAQQRLWFLDQLEGPSPTYNMAVAYRITGGLDVNALGQALTDVVARHESLRTVYPAVGGVPGQLIIPAEQFDLGWRVFDASGWPSGRLEEAIGVAVGHSFDLSSEIPLQVTVFRVSEDEYVLVAVVHHIAADGWSVAPLVADLGEAYAARCLGGPPDWAPLPVQYVDYTLWQRGYLGELTDPDSDIAGQVEYWKQVLAGLPERLELPTDRPYPVEADHRGASVAVEWPAELQQQVARVAREHNATPFMVVQAALSMLLSKLSASSDVAVGVPIAGRSDAALDQLVGFFVNTLVLRVDLAGDPTVSDVVEQVRQRSLAALEHQDVPFEVLVDRLKPARSLAHHPLVQVMLAWQNFSREAADGPADSVLGDVQVTPLAAETATARMDLVFSLGERFGKAGELAGIGGTVEFRTDVFDAASIEVLIGRLQRVLVAITADPGQLLSTLDVLDLADRVRLDEIGNRGVLTTPAVPMSIPVMFAEQVGRTPDAVALVCGGRSWTYRELDEASNRLAHYLTGLGAGPGTCVALLFPRCAEAIVSIVAVLKAGAAYVPIDPMHPDARIQFMFEDAQPVAVVTTAGLAGRLADRGVMVVEVDDPRIAAQPSCALPAAAAPDDVAYLIYTSGTTGVPKGVAVAQQNVTQFVGSLDRHLSPQAWAQWHSYSFDVSVWEIWGALLHGGRLVIIPEVVASSPGEFHALLVAENVTVLSQTPSAVGMLSPQGLESAALVVAGEACAVEVMDQWAGAGRVMINAYGPTEATVYATISAPLQSGSHVVPIGSPVPGAAAFVLDRWLRPVLPGVIGELYIAGRGVAYGYARRAGLTASRFVACPFGAPGTRMYSTGDLVRWGPDGQLQYLGRADEQVKIRGYRIELGEIQAVLADLDGVGQAAVVAREDRPGDRRLVGYVTGSVDPVAVRAALVQRLPGYMVPAAVMVVETIPLTVNGKLDRRALPAPDYADTGEGYRAPSTTVEEILAGIYAQVLGLDRVGIDDSFFDLGGDSLSAMRLIASINAGLDVDIAVRTLFDAPTVALLAPRVDMATDGLPTLTVQQRPALIPLSYAQNRMWFLNRFDGGAATYNMPTAYRISGRLDTDALAAALADVVGRHESLRTLFPAVDGVPRQVVVPADQTDIGWRVVDATGWSVDRLREAVGAIIGYNFDLSAETPLRATLFRVGVDEHVLVAVVHHIAGDGWSIGPLVRDLGVAYACRCAGQAPGWAPLPVQYVDYTLWQREHLGDLTDPDSRIAGQLAYWEQALAGLPERLELPTDRPYPPVADHRGATVMVDWPAELQQQVTRVAHEHNATSFMVVQAALAVLLSNLSGSSDVAVGFPIAGRRDPALDELVGFFVNTLVLRVDLSGDPTVAEVVEQVRQRALAAFEHQDVPFEVLVERLNPTRSLAHEPVIQVIFAWQNLPGLDNDAATALSLGDVQAAPLEADTQTARMDLVLFLREHWTDAGEPAGIWGSVEFRTDVFDAASIETLIERLRRVLVAMTSDPGRRLSSVDLLDAFEQVRLDEVGHRGVLARYGTESSIPELFAGQVVRAPDAVAVRFGDRSLTYRELDEASNRLAHLLVGMGAGPGRCVGLLTSRSAHAIVAILGVLKSGAAYLPIDPAHPEARVQFMLADAAPVVVLTTAGLVDRMAGCGVPVLQVDDPRIDSSPGTPVAAGPAADDVAHIIYTSGTTGVPKGVAVTHQNVTRLFDGLDVGVEMGPQQVWAACSSLAFDYSVWEIWGALLHGGRLVVVPEQVTRSPQELQALLVGERVTVLSQTPSAVGMLSPAGLESVSVLMVAAEPCPQEVVDRWAPGRVMINGYGPTETTVYATISAPLQAGAGVVPIGAPVPGAGLFVLDQWLRGVPPGVVGELYVAGRGVGIGYVRRPGLTGSRFVPCPFGPPGTRMYRTGDRVSWGADGQLRYAGRADEQVKIRGYRIELGEIQSVLASHPRVSQAVVVAHTTTSTASQGEPTADKRLVAYVVLDPEMMLVRESAREAELVDQWQGVYEGLYSGESFTTGMPTELGEDFGGWNSSYTGDPIPLPQMEEWRSAAVARILALRPRRVLEIGVGSGLLLAQVAPECVEYWATDFSPPTIQTLRAKVAGQPWADRVRLRAQPADAPDGIPQGHFDVVVLNSVIQYFPSAGYLLDVLAVAMRSLAPGGALFIGDVRNLSLLRAFTTGVVCAGGEDVRDAEDRAAAVGERVRREILSEQELLVAPEFFAALPRHLDDVAAVEVRLKDMRAINELSGYRYEVVLRKGPIPVRSVADLPSEPWQRFGGLARLAEYLRSEGLPELRVSGVPHAGIWPDVELVRELDNAGDREYVSELRSGISASGSVLPHDCLQLGRELGYAAAVTWSQCDGLVDVIYTRAAASSADGAVPALSDLYLPSTAAGSLAAYVNDPSAVERAGELRRFAGDRLPEYMVPAAIMVLDALPLTVNGKLDRRALPNPEFNSGVAYRAPRDQRERALVALFGEVLGVARVGIDDGFFDLGGHSLSATRLVARIRAELNVEVTIRALFDAPTVAELAGWMSAHAGDRAGAALTVQERPAVLPLSYAQQRLWFLDQLQGPSPVYNMPTAYRITGTLDSEALGAALTDVVARHESLRTVFTALDGQPQQVVIPTEQAQFSWQVVDARGWPEPRLREAVDATVRHCFDLAGEVPVRATLLRVDESEHVLVVVVHHIAADGWSIAPMVRDLGMAYAGRCVGQVPDWSPLPVQYVDYTLWQREQLGDLNDAGSPIAAQVAYWEQALAGLPERLELPTDRPYPPVADYRGASVAVNWPIELQQRIGRLAREHDATSFMVLQAALAVLLSKLSANSDVAVGFPIAGRRDPALDDLVGFFVNTLVLRVDLGGDPTFAELMAQIRRRSLAAYEHQDVPFEVLVDRLNPIRSLTHHPLVQVMFAWQNFVSRDSGESGTEPLLSDLQVTPLPADTQAARMDLAFSLEERWTGTGAPDGIVGSVEFRTDVFDADSIRTLIERLERVVSALTTDAHQRVSSVDVLIDGERDRLDEIGNRAALTTSAVSVSVPTLFAEQVARAPHAVAVTDAGRSLQSCGSRSKTYQELDDASNRLAHLLAEAGIGPGHSVALLFNRCAEAIVAMLAVLKTGAAYVPMDPAHPETRIAFILADAAPSAAITSAVHLDRLDRAGLSVIDIDDPRIHGYPNTALPAPEADEIAYLIYTSGTTGTPKGVGITHHNLTHLAASMPIGLPANQVWTQCHSYAFDFSVWEIWAALLTGGRLVVVPEEVTNSPETFHDVLVSEDVNVLTQTPSAVAALSPEGLGSTALLLGGESCPSDVVDRWAPGRVVINAYGPTEATVYASMSAPLTTPEVAGPRVVPIGAPVSTSALFVLDQWLLPVPSGVVGELYVAGRGVACGYMGRSTLTGSRFVACPFVGPGAPATRMYRTGDLVYWDADGQLRYVGRADEQVKIRGYRIELGEIRTALADLDGVVQAAVMVREDHPGDKRLVGYVTESVAGAVDPDRARVTLADRLPVYMVPAAVMVVDALPLTSNGKLDTRALPAPEYKVGQYQAPETAAEEVLAGIYAEVLGLERVGVDDSFFDLGGDSLLAMRAVAAINKATDAHLAVRVIFEASTVRSLAQQIGSAGSAEEVVPVDILRAGSGIPVVCIHDGFGLSWSYRALGEYLDCPIIGINQTPTADQAEPTSISNLAAIYADRVQALHPDGPYRLLGWSFGGVVAHALAVELQRRGCEVQRLVLLDAALRTNKLTTGADRLVAENRVLAEGLVLEYILQTNNIDVPTHRKPIDYQRAEELIREQGVLGFSLPPKPLLEFMAQSLNENQLRLLDHAPEVFDGEVAIFMASRHGSEDDGPGLRSRWRGIRNRRAARTHLQSWQPWIAGEINTYSVDCTHYEMFTPRALSEYGSRLRLLLDG</sequence>
<dbReference type="SMART" id="SM00823">
    <property type="entry name" value="PKS_PP"/>
    <property type="match status" value="4"/>
</dbReference>
<protein>
    <submittedName>
        <fullName evidence="6">Amino acid adenylation domain-containing protein</fullName>
    </submittedName>
</protein>
<dbReference type="NCBIfam" id="NF003417">
    <property type="entry name" value="PRK04813.1"/>
    <property type="match status" value="5"/>
</dbReference>
<feature type="domain" description="Carrier" evidence="5">
    <location>
        <begin position="549"/>
        <end position="624"/>
    </location>
</feature>
<dbReference type="InterPro" id="IPR020845">
    <property type="entry name" value="AMP-binding_CS"/>
</dbReference>
<dbReference type="InterPro" id="IPR001242">
    <property type="entry name" value="Condensation_dom"/>
</dbReference>
<proteinExistence type="predicted"/>
<dbReference type="InterPro" id="IPR029058">
    <property type="entry name" value="AB_hydrolase_fold"/>
</dbReference>
<dbReference type="CDD" id="cd17643">
    <property type="entry name" value="A_NRPS_Cytc1-like"/>
    <property type="match status" value="1"/>
</dbReference>
<dbReference type="PROSITE" id="PS50075">
    <property type="entry name" value="CARRIER"/>
    <property type="match status" value="4"/>
</dbReference>
<dbReference type="Gene3D" id="3.40.50.1820">
    <property type="entry name" value="alpha/beta hydrolase"/>
    <property type="match status" value="1"/>
</dbReference>
<dbReference type="SUPFAM" id="SSF56801">
    <property type="entry name" value="Acetyl-CoA synthetase-like"/>
    <property type="match status" value="4"/>
</dbReference>
<gene>
    <name evidence="6" type="ORF">ACK4CT_31330</name>
</gene>
<dbReference type="Pfam" id="PF00668">
    <property type="entry name" value="Condensation"/>
    <property type="match status" value="3"/>
</dbReference>
<dbReference type="InterPro" id="IPR001031">
    <property type="entry name" value="Thioesterase"/>
</dbReference>
<dbReference type="SUPFAM" id="SSF53335">
    <property type="entry name" value="S-adenosyl-L-methionine-dependent methyltransferases"/>
    <property type="match status" value="1"/>
</dbReference>
<comment type="caution">
    <text evidence="6">The sequence shown here is derived from an EMBL/GenBank/DDBJ whole genome shotgun (WGS) entry which is preliminary data.</text>
</comment>
<name>A0ABW9LI51_9MYCO</name>
<dbReference type="InterPro" id="IPR023213">
    <property type="entry name" value="CAT-like_dom_sf"/>
</dbReference>
<dbReference type="InterPro" id="IPR029063">
    <property type="entry name" value="SAM-dependent_MTases_sf"/>
</dbReference>
<dbReference type="InterPro" id="IPR042099">
    <property type="entry name" value="ANL_N_sf"/>
</dbReference>
<dbReference type="SUPFAM" id="SSF47336">
    <property type="entry name" value="ACP-like"/>
    <property type="match status" value="4"/>
</dbReference>
<feature type="domain" description="Carrier" evidence="5">
    <location>
        <begin position="1604"/>
        <end position="1679"/>
    </location>
</feature>
<dbReference type="InterPro" id="IPR013217">
    <property type="entry name" value="Methyltransf_12"/>
</dbReference>
<keyword evidence="3" id="KW-0597">Phosphoprotein</keyword>
<reference evidence="6 7" key="1">
    <citation type="submission" date="2024-12" db="EMBL/GenBank/DDBJ databases">
        <title>The coexistence of Mycolicibacterium septicum and Mycolicibacterium nivoides in clinical samples.</title>
        <authorList>
            <person name="Wang C."/>
            <person name="Feng Y."/>
            <person name="Zong Z."/>
        </authorList>
    </citation>
    <scope>NUCLEOTIDE SEQUENCE [LARGE SCALE GENOMIC DNA]</scope>
    <source>
        <strain evidence="6 7">120309</strain>
    </source>
</reference>
<dbReference type="InterPro" id="IPR020806">
    <property type="entry name" value="PKS_PP-bd"/>
</dbReference>
<dbReference type="PROSITE" id="PS00012">
    <property type="entry name" value="PHOSPHOPANTETHEINE"/>
    <property type="match status" value="4"/>
</dbReference>
<evidence type="ECO:0000313" key="6">
    <source>
        <dbReference type="EMBL" id="MFN6547694.1"/>
    </source>
</evidence>
<accession>A0ABW9LI51</accession>
<dbReference type="NCBIfam" id="TIGR01733">
    <property type="entry name" value="AA-adenyl-dom"/>
    <property type="match status" value="4"/>
</dbReference>
<dbReference type="InterPro" id="IPR006162">
    <property type="entry name" value="Ppantetheine_attach_site"/>
</dbReference>